<evidence type="ECO:0000313" key="2">
    <source>
        <dbReference type="EMBL" id="APH72145.1"/>
    </source>
</evidence>
<organism evidence="2 3">
    <name type="scientific">Aquibium oceanicum</name>
    <dbReference type="NCBI Taxonomy" id="1670800"/>
    <lineage>
        <taxon>Bacteria</taxon>
        <taxon>Pseudomonadati</taxon>
        <taxon>Pseudomonadota</taxon>
        <taxon>Alphaproteobacteria</taxon>
        <taxon>Hyphomicrobiales</taxon>
        <taxon>Phyllobacteriaceae</taxon>
        <taxon>Aquibium</taxon>
    </lineage>
</organism>
<evidence type="ECO:0000256" key="1">
    <source>
        <dbReference type="SAM" id="SignalP"/>
    </source>
</evidence>
<sequence>MIPILHPRLQISPAIRTTALLLIAACTFSGASSVSLAQVPTLQQKSPSEAVTVEELQAERAVRQREQFQQLQQLNRQQDRNDMRYRPERLEVPVIRPSCSSSVYGSSVSAGCR</sequence>
<gene>
    <name evidence="2" type="ORF">BSQ44_12810</name>
</gene>
<protein>
    <recommendedName>
        <fullName evidence="4">ShlB/FhaC/HecB family hemolysin secretion/activation protein</fullName>
    </recommendedName>
</protein>
<evidence type="ECO:0008006" key="4">
    <source>
        <dbReference type="Google" id="ProtNLM"/>
    </source>
</evidence>
<accession>A0A1L3SS51</accession>
<dbReference type="EMBL" id="CP018171">
    <property type="protein sequence ID" value="APH72145.1"/>
    <property type="molecule type" value="Genomic_DNA"/>
</dbReference>
<feature type="signal peptide" evidence="1">
    <location>
        <begin position="1"/>
        <end position="37"/>
    </location>
</feature>
<dbReference type="KEGG" id="meso:BSQ44_12810"/>
<reference evidence="3" key="1">
    <citation type="submission" date="2016-11" db="EMBL/GenBank/DDBJ databases">
        <title>Mesorhizobium oceanicum sp. nov., isolated from deep seawater in South China Sea.</title>
        <authorList>
            <person name="Fu G.-Y."/>
        </authorList>
    </citation>
    <scope>NUCLEOTIDE SEQUENCE [LARGE SCALE GENOMIC DNA]</scope>
    <source>
        <strain evidence="3">B7</strain>
    </source>
</reference>
<keyword evidence="3" id="KW-1185">Reference proteome</keyword>
<keyword evidence="1" id="KW-0732">Signal</keyword>
<dbReference type="Proteomes" id="UP000182840">
    <property type="component" value="Chromosome"/>
</dbReference>
<feature type="chain" id="PRO_5012430865" description="ShlB/FhaC/HecB family hemolysin secretion/activation protein" evidence="1">
    <location>
        <begin position="38"/>
        <end position="113"/>
    </location>
</feature>
<evidence type="ECO:0000313" key="3">
    <source>
        <dbReference type="Proteomes" id="UP000182840"/>
    </source>
</evidence>
<name>A0A1L3SS51_9HYPH</name>
<dbReference type="STRING" id="1670800.BSQ44_12810"/>
<proteinExistence type="predicted"/>
<dbReference type="AlphaFoldDB" id="A0A1L3SS51"/>